<keyword evidence="7" id="KW-0509">mRNA transport</keyword>
<keyword evidence="16" id="KW-1185">Reference proteome</keyword>
<dbReference type="InterPro" id="IPR021967">
    <property type="entry name" value="Nup98_C"/>
</dbReference>
<evidence type="ECO:0000313" key="14">
    <source>
        <dbReference type="EMBL" id="EEB19977.1"/>
    </source>
</evidence>
<evidence type="ECO:0000256" key="8">
    <source>
        <dbReference type="ARBA" id="ARBA00022927"/>
    </source>
</evidence>
<evidence type="ECO:0000256" key="5">
    <source>
        <dbReference type="ARBA" id="ARBA00022448"/>
    </source>
</evidence>
<reference evidence="14" key="2">
    <citation type="submission" date="2007-04" db="EMBL/GenBank/DDBJ databases">
        <title>The genome of the human body louse.</title>
        <authorList>
            <consortium name="The Human Body Louse Genome Consortium"/>
            <person name="Kirkness E."/>
            <person name="Walenz B."/>
            <person name="Hass B."/>
            <person name="Bruggner R."/>
            <person name="Strausberg R."/>
        </authorList>
    </citation>
    <scope>NUCLEOTIDE SEQUENCE</scope>
    <source>
        <strain evidence="14">USDA</strain>
    </source>
</reference>
<reference evidence="15" key="3">
    <citation type="submission" date="2020-05" db="UniProtKB">
        <authorList>
            <consortium name="EnsemblMetazoa"/>
        </authorList>
    </citation>
    <scope>IDENTIFICATION</scope>
    <source>
        <strain evidence="15">USDA</strain>
    </source>
</reference>
<dbReference type="MEROPS" id="S59.A04"/>
<dbReference type="InterPro" id="IPR037665">
    <property type="entry name" value="Nucleoporin_S59-like"/>
</dbReference>
<dbReference type="GO" id="GO:0017056">
    <property type="term" value="F:structural constituent of nuclear pore"/>
    <property type="evidence" value="ECO:0007669"/>
    <property type="project" value="InterPro"/>
</dbReference>
<feature type="compositionally biased region" description="Polar residues" evidence="12">
    <location>
        <begin position="717"/>
        <end position="734"/>
    </location>
</feature>
<evidence type="ECO:0000313" key="16">
    <source>
        <dbReference type="Proteomes" id="UP000009046"/>
    </source>
</evidence>
<organism>
    <name type="scientific">Pediculus humanus subsp. corporis</name>
    <name type="common">Body louse</name>
    <dbReference type="NCBI Taxonomy" id="121224"/>
    <lineage>
        <taxon>Eukaryota</taxon>
        <taxon>Metazoa</taxon>
        <taxon>Ecdysozoa</taxon>
        <taxon>Arthropoda</taxon>
        <taxon>Hexapoda</taxon>
        <taxon>Insecta</taxon>
        <taxon>Pterygota</taxon>
        <taxon>Neoptera</taxon>
        <taxon>Paraneoptera</taxon>
        <taxon>Psocodea</taxon>
        <taxon>Troctomorpha</taxon>
        <taxon>Phthiraptera</taxon>
        <taxon>Anoplura</taxon>
        <taxon>Pediculidae</taxon>
        <taxon>Pediculus</taxon>
    </lineage>
</organism>
<evidence type="ECO:0000313" key="15">
    <source>
        <dbReference type="EnsemblMetazoa" id="PHUM598450-PA"/>
    </source>
</evidence>
<dbReference type="Pfam" id="PF04096">
    <property type="entry name" value="Nucleoporin2"/>
    <property type="match status" value="1"/>
</dbReference>
<dbReference type="FunCoup" id="E0W2X1">
    <property type="interactions" value="2263"/>
</dbReference>
<keyword evidence="9" id="KW-0811">Translocation</keyword>
<dbReference type="InParanoid" id="E0W2X1"/>
<dbReference type="SUPFAM" id="SSF82215">
    <property type="entry name" value="C-terminal autoproteolytic domain of nucleoporin nup98"/>
    <property type="match status" value="1"/>
</dbReference>
<dbReference type="GO" id="GO:0034398">
    <property type="term" value="P:telomere tethering at nuclear periphery"/>
    <property type="evidence" value="ECO:0007669"/>
    <property type="project" value="TreeGrafter"/>
</dbReference>
<dbReference type="PANTHER" id="PTHR23198:SF6">
    <property type="entry name" value="NUCLEAR PORE COMPLEX PROTEIN NUP98-NUP96"/>
    <property type="match status" value="1"/>
</dbReference>
<dbReference type="Gene3D" id="1.10.10.2360">
    <property type="match status" value="1"/>
</dbReference>
<dbReference type="OrthoDB" id="3797628at2759"/>
<sequence length="1779" mass="194778">MFKPTFGQTNTTPGFGAFAGTANANPFGQTPVFGKTTNTGFAPPTFGASGSTSLFSNTLSSSGSLFGSSTNTPTFGQAQTTQPSFGFGTTPQPTTNLFSAQQNAGSGLFGSGTTSAFGANKPPFGSAFGTGTNTGLFGAQQPAQTSTSLFGQTTATTGTGLFGGTTSTFGASNQQTGTVIKFNPVTGTDSLLKNGVSQTVNTRHFCITCMKEYESKSLEELRLEDYMANRKGPQQSNLFGTPTQQPSLFGATSGGTLFGNPQTENKTLFGQANTTLGGGFGTSSTNVFGSTPSATNSFFGNKPTFGTATTTAPAFAFGSSTTNNLFGNTQNKSFGTTPQTGIFGQTPNQQPTTFGANTGFQGFNAPQNQSIGLFQNKSQTSFNINPTTTSAFTFGTNTSTNQGIFGNKPGTTGFGTNTATNFGSFGTGGGFGTSTATTSSAFKPTTTNFSFGNSGTLGTGTLGNSGSLFGNTAQKPGGLFGNTTNTNLFGSSFGSTPNTFGVTGLNVGASGGNSSFGNTSWMPSQPSNSSTHPAILALASVPFADSPLFKNLLPASGKTDSLLKPNNAVTQKAMLACKDLKVSPKNSVKIKLKPIATPLTKKSLFEGLDESDVVSPSFATTSNVKKLSLKPKPLNNSMVSDSWVESISNKENHNDKANTRRVSFSGIPNECTNGEKDSFYIRRNPLFKPQRQNALVDLEQTSLMVNRESPSGKDSEQINTTNGNKSVGTPSSSILLDETAKDSSKHSNSSLDETRAFLNDTSPYDDEWEPHPTGIILRRMDYYTIPSLDDLINLVDNDGSCVVDNFCIGRLGYGNLYFDETIDVSGLNIDEIVHFRHKEVNVYPDDDKKPPVGNELNRKCQVTLEQVWPVDKTTREPIKDPDRLLKLKYEDKLRRSTAKMGATFIEYRPSTGSWVFKVRKTCFWIAATTAVQSEFSPNKYPFQSQTTTMSKTQQSSNVLSPILPPVHQTFTINDSHTSFMNLTDAATEHLSPSVHLARRTGIDSHRVQLMKASLFDENKDDEFNDIGKFDGVQLMDYTTLGEIPEDHLDNLKLTRGLHAFKSKFKTQQIFSKPVTQFDASECKNKNCLKNVKNSSVDLLPTPSLYTQNLPILRPRPKTVNMINSSSVLPYSKSSLAKYSTKCASDSGIYMGRSFKNGWGPNTSIVTLTTLWNVDNLQENFLNLKGRTLNDSSRTAVQRQLLYKSADDRFKETIKGHLMIQLENSCRGEQDGCPLMTPQLGVQALHAHCLLASKKEPQNDFEVYCRQVWELCVALWGNLPALSAEGDPLSHKTIMMRKEAITEWLQKCASRSIKKEVEESDGTSKSNKHVESVLSLLSGKEVKEACSRLQKVGDHYAALLLTSGPSSKAFLQNQLSEWQNVGADAFIDKKKLKLFCLSSGLPLLSSSQGVINICEKLDWKRAFAVHFWYLLSSVSTIGDVIKKYENAFDGPEAYAQRPNPPYGEVITSSGRYIYDLCYHIIKLYCFKSHPLEQLLNPATYTSDPLDHRLSWLLEQVLASLGYVHVSKMSSAVNCVSFASQLEAYGLWQWSVFVYLHTPDNFRRKQAVLDVINRHVSINEDRELSPEEVFVIDELGIPSEWIYHGKATLALTQFRYHDAAYYLIQAREWNEVHEIIIKHIAADAIINENYEYLKDLLESLVPNATVISEWFYSGQLLWDYLEVNRVVQQALAEQNTYELEARQAQISSVCARIVRWPCLTVKDRLCQAEIAKRMAHIYRSVMQLQGGMTQKDITEVVSKLPLPEDYLMEEMRVIKEVFPPS</sequence>
<gene>
    <name evidence="15" type="primary">8236851</name>
    <name evidence="14" type="ORF">Phum_PHUM598450</name>
</gene>
<dbReference type="Gene3D" id="1.25.40.690">
    <property type="match status" value="1"/>
</dbReference>
<evidence type="ECO:0000256" key="12">
    <source>
        <dbReference type="SAM" id="MobiDB-lite"/>
    </source>
</evidence>
<dbReference type="VEuPathDB" id="VectorBase:PHUM598450"/>
<keyword evidence="6" id="KW-0068">Autocatalytic cleavage</keyword>
<dbReference type="HOGENOM" id="CLU_002330_1_0_1"/>
<evidence type="ECO:0000256" key="3">
    <source>
        <dbReference type="ARBA" id="ARBA00008926"/>
    </source>
</evidence>
<keyword evidence="8" id="KW-0653">Protein transport</keyword>
<comment type="similarity">
    <text evidence="3">Belongs to the nucleoporin GLFG family.</text>
</comment>
<dbReference type="PROSITE" id="PS51434">
    <property type="entry name" value="NUP_C"/>
    <property type="match status" value="1"/>
</dbReference>
<keyword evidence="11" id="KW-0539">Nucleus</keyword>
<dbReference type="STRING" id="121224.E0W2X1"/>
<feature type="domain" description="Peptidase S59" evidence="13">
    <location>
        <begin position="779"/>
        <end position="921"/>
    </location>
</feature>
<keyword evidence="10" id="KW-0906">Nuclear pore complex</keyword>
<dbReference type="GO" id="GO:0003723">
    <property type="term" value="F:RNA binding"/>
    <property type="evidence" value="ECO:0007669"/>
    <property type="project" value="TreeGrafter"/>
</dbReference>
<evidence type="ECO:0000259" key="13">
    <source>
        <dbReference type="PROSITE" id="PS51434"/>
    </source>
</evidence>
<dbReference type="FunFam" id="1.10.10.2360:FF:000001">
    <property type="entry name" value="Nuclear pore complex protein Nup98-Nup96"/>
    <property type="match status" value="1"/>
</dbReference>
<comment type="subcellular location">
    <subcellularLocation>
        <location evidence="2">Nucleus membrane</location>
        <topology evidence="2">Peripheral membrane protein</topology>
        <orientation evidence="2">Nucleoplasmic side</orientation>
    </subcellularLocation>
    <subcellularLocation>
        <location evidence="1">Nucleus</location>
        <location evidence="1">Nuclear pore complex</location>
    </subcellularLocation>
</comment>
<dbReference type="Pfam" id="PF21240">
    <property type="entry name" value="Nup98_GLEBS"/>
    <property type="match status" value="1"/>
</dbReference>
<dbReference type="CTD" id="8236851"/>
<evidence type="ECO:0000256" key="1">
    <source>
        <dbReference type="ARBA" id="ARBA00004567"/>
    </source>
</evidence>
<protein>
    <recommendedName>
        <fullName evidence="4">Nuclear pore complex protein Nup98-Nup96</fullName>
    </recommendedName>
</protein>
<dbReference type="GO" id="GO:0008139">
    <property type="term" value="F:nuclear localization sequence binding"/>
    <property type="evidence" value="ECO:0007669"/>
    <property type="project" value="TreeGrafter"/>
</dbReference>
<dbReference type="GO" id="GO:0006606">
    <property type="term" value="P:protein import into nucleus"/>
    <property type="evidence" value="ECO:0007669"/>
    <property type="project" value="TreeGrafter"/>
</dbReference>
<evidence type="ECO:0000256" key="11">
    <source>
        <dbReference type="ARBA" id="ARBA00023242"/>
    </source>
</evidence>
<dbReference type="Gene3D" id="3.30.1610.10">
    <property type="entry name" value="Peptidase S59, nucleoporin"/>
    <property type="match status" value="1"/>
</dbReference>
<dbReference type="InterPro" id="IPR007230">
    <property type="entry name" value="Nup98_auto-Pept-S59_dom"/>
</dbReference>
<feature type="region of interest" description="Disordered" evidence="12">
    <location>
        <begin position="703"/>
        <end position="752"/>
    </location>
</feature>
<dbReference type="GeneID" id="8236851"/>
<dbReference type="GO" id="GO:0051028">
    <property type="term" value="P:mRNA transport"/>
    <property type="evidence" value="ECO:0007669"/>
    <property type="project" value="UniProtKB-KW"/>
</dbReference>
<evidence type="ECO:0000256" key="2">
    <source>
        <dbReference type="ARBA" id="ARBA00004620"/>
    </source>
</evidence>
<evidence type="ECO:0000256" key="9">
    <source>
        <dbReference type="ARBA" id="ARBA00023010"/>
    </source>
</evidence>
<evidence type="ECO:0000256" key="6">
    <source>
        <dbReference type="ARBA" id="ARBA00022813"/>
    </source>
</evidence>
<dbReference type="GO" id="GO:0044614">
    <property type="term" value="C:nuclear pore cytoplasmic filaments"/>
    <property type="evidence" value="ECO:0007669"/>
    <property type="project" value="TreeGrafter"/>
</dbReference>
<dbReference type="KEGG" id="phu:Phum_PHUM598450"/>
<keyword evidence="5" id="KW-0813">Transport</keyword>
<dbReference type="PANTHER" id="PTHR23198">
    <property type="entry name" value="NUCLEOPORIN"/>
    <property type="match status" value="1"/>
</dbReference>
<dbReference type="OMA" id="PMGKGLN"/>
<dbReference type="RefSeq" id="XP_002432715.1">
    <property type="nucleotide sequence ID" value="XM_002432670.1"/>
</dbReference>
<dbReference type="InterPro" id="IPR036903">
    <property type="entry name" value="Nup98_auto-Pept-S59_dom_sf"/>
</dbReference>
<dbReference type="GO" id="GO:0000973">
    <property type="term" value="P:post-transcriptional tethering of RNA polymerase II gene DNA at nuclear periphery"/>
    <property type="evidence" value="ECO:0007669"/>
    <property type="project" value="TreeGrafter"/>
</dbReference>
<dbReference type="Pfam" id="PF12110">
    <property type="entry name" value="Nup96"/>
    <property type="match status" value="1"/>
</dbReference>
<dbReference type="EMBL" id="AAZO01007300">
    <property type="status" value="NOT_ANNOTATED_CDS"/>
    <property type="molecule type" value="Genomic_DNA"/>
</dbReference>
<accession>E0W2X1</accession>
<evidence type="ECO:0000256" key="7">
    <source>
        <dbReference type="ARBA" id="ARBA00022816"/>
    </source>
</evidence>
<dbReference type="GO" id="GO:0006405">
    <property type="term" value="P:RNA export from nucleus"/>
    <property type="evidence" value="ECO:0007669"/>
    <property type="project" value="TreeGrafter"/>
</dbReference>
<dbReference type="Proteomes" id="UP000009046">
    <property type="component" value="Unassembled WGS sequence"/>
</dbReference>
<dbReference type="eggNOG" id="KOG0845">
    <property type="taxonomic scope" value="Eukaryota"/>
</dbReference>
<evidence type="ECO:0000256" key="4">
    <source>
        <dbReference type="ARBA" id="ARBA00013472"/>
    </source>
</evidence>
<name>E0W2X1_PEDHC</name>
<dbReference type="EnsemblMetazoa" id="PHUM598450-RA">
    <property type="protein sequence ID" value="PHUM598450-PA"/>
    <property type="gene ID" value="PHUM598450"/>
</dbReference>
<evidence type="ECO:0000256" key="10">
    <source>
        <dbReference type="ARBA" id="ARBA00023132"/>
    </source>
</evidence>
<reference evidence="14" key="1">
    <citation type="submission" date="2007-04" db="EMBL/GenBank/DDBJ databases">
        <title>Annotation of Pediculus humanus corporis strain USDA.</title>
        <authorList>
            <person name="Kirkness E."/>
            <person name="Hannick L."/>
            <person name="Hass B."/>
            <person name="Bruggner R."/>
            <person name="Lawson D."/>
            <person name="Bidwell S."/>
            <person name="Joardar V."/>
            <person name="Caler E."/>
            <person name="Walenz B."/>
            <person name="Inman J."/>
            <person name="Schobel S."/>
            <person name="Galinsky K."/>
            <person name="Amedeo P."/>
            <person name="Strausberg R."/>
        </authorList>
    </citation>
    <scope>NUCLEOTIDE SEQUENCE</scope>
    <source>
        <strain evidence="14">USDA</strain>
    </source>
</reference>
<dbReference type="GO" id="GO:0031965">
    <property type="term" value="C:nuclear membrane"/>
    <property type="evidence" value="ECO:0007669"/>
    <property type="project" value="UniProtKB-SubCell"/>
</dbReference>
<dbReference type="EMBL" id="DS235880">
    <property type="protein sequence ID" value="EEB19977.1"/>
    <property type="molecule type" value="Genomic_DNA"/>
</dbReference>
<feature type="compositionally biased region" description="Polar residues" evidence="12">
    <location>
        <begin position="73"/>
        <end position="103"/>
    </location>
</feature>
<proteinExistence type="inferred from homology"/>
<feature type="region of interest" description="Disordered" evidence="12">
    <location>
        <begin position="70"/>
        <end position="103"/>
    </location>
</feature>